<evidence type="ECO:0000256" key="1">
    <source>
        <dbReference type="ARBA" id="ARBA00023157"/>
    </source>
</evidence>
<feature type="signal peptide" evidence="2">
    <location>
        <begin position="1"/>
        <end position="23"/>
    </location>
</feature>
<organism evidence="5">
    <name type="scientific">Plutella xylostella</name>
    <name type="common">Diamondback moth</name>
    <name type="synonym">Plutella maculipennis</name>
    <dbReference type="NCBI Taxonomy" id="51655"/>
    <lineage>
        <taxon>Eukaryota</taxon>
        <taxon>Metazoa</taxon>
        <taxon>Ecdysozoa</taxon>
        <taxon>Arthropoda</taxon>
        <taxon>Hexapoda</taxon>
        <taxon>Insecta</taxon>
        <taxon>Pterygota</taxon>
        <taxon>Neoptera</taxon>
        <taxon>Endopterygota</taxon>
        <taxon>Lepidoptera</taxon>
        <taxon>Glossata</taxon>
        <taxon>Ditrysia</taxon>
        <taxon>Yponomeutoidea</taxon>
        <taxon>Plutellidae</taxon>
        <taxon>Plutella</taxon>
    </lineage>
</organism>
<keyword evidence="1" id="KW-1015">Disulfide bond</keyword>
<dbReference type="Pfam" id="PF00059">
    <property type="entry name" value="Lectin_C"/>
    <property type="match status" value="2"/>
</dbReference>
<name>A0A811X550_PLUXY</name>
<dbReference type="InterPro" id="IPR050111">
    <property type="entry name" value="C-type_lectin/snaclec_domain"/>
</dbReference>
<dbReference type="InterPro" id="IPR018378">
    <property type="entry name" value="C-type_lectin_CS"/>
</dbReference>
<dbReference type="EMBL" id="MT232645">
    <property type="protein sequence ID" value="QSH48558.1"/>
    <property type="molecule type" value="mRNA"/>
</dbReference>
<evidence type="ECO:0000313" key="4">
    <source>
        <dbReference type="EMBL" id="CAG9114466.1"/>
    </source>
</evidence>
<dbReference type="AlphaFoldDB" id="A0A811X550"/>
<dbReference type="PANTHER" id="PTHR22803">
    <property type="entry name" value="MANNOSE, PHOSPHOLIPASE, LECTIN RECEPTOR RELATED"/>
    <property type="match status" value="1"/>
</dbReference>
<protein>
    <submittedName>
        <fullName evidence="4">(diamondback moth) hypothetical protein</fullName>
    </submittedName>
    <submittedName>
        <fullName evidence="5">Immulectin</fullName>
    </submittedName>
</protein>
<dbReference type="EMBL" id="CAJHNJ030000016">
    <property type="protein sequence ID" value="CAG9114466.1"/>
    <property type="molecule type" value="Genomic_DNA"/>
</dbReference>
<dbReference type="Gene3D" id="3.10.100.10">
    <property type="entry name" value="Mannose-Binding Protein A, subunit A"/>
    <property type="match status" value="2"/>
</dbReference>
<dbReference type="Proteomes" id="UP000653454">
    <property type="component" value="Unassembled WGS sequence"/>
</dbReference>
<sequence>MARTTLLVFAIVQLVCLTVDINAQSKNAFFRKDYQFLEATQSFYKIHTIHRSWRDAKKRCTMEGGYLFYPDDQTEADAVIGFWNQTQPFYWVYIGVSDFLAKGVFETVDGRPVTDVYSVWGPGEPNDVNGVEDCVILRRDGTINDDACDKKYPFICKKTLLSLEWNFLCDMPDKSYLYDNTLGKCYKFHLTPMNWTDAYSVCAAEQSYLAVINSQKEADHLVKTTNEAPRDTIKGDYLRGAVHLGFHNRDDDGWKTVRGTTLEESGYTRWGNQQPDGGDKEQCGTMFYTGTLNDLACWQKCFFICEHDIGTLNSAIDERFGT</sequence>
<dbReference type="SMART" id="SM00034">
    <property type="entry name" value="CLECT"/>
    <property type="match status" value="2"/>
</dbReference>
<dbReference type="CDD" id="cd00037">
    <property type="entry name" value="CLECT"/>
    <property type="match status" value="2"/>
</dbReference>
<accession>A0A811X550</accession>
<reference evidence="4" key="2">
    <citation type="submission" date="2020-11" db="EMBL/GenBank/DDBJ databases">
        <authorList>
            <person name="Whiteford S."/>
        </authorList>
    </citation>
    <scope>NUCLEOTIDE SEQUENCE</scope>
</reference>
<feature type="chain" id="PRO_5036408614" evidence="2">
    <location>
        <begin position="24"/>
        <end position="322"/>
    </location>
</feature>
<keyword evidence="2" id="KW-0732">Signal</keyword>
<dbReference type="PROSITE" id="PS00615">
    <property type="entry name" value="C_TYPE_LECTIN_1"/>
    <property type="match status" value="1"/>
</dbReference>
<dbReference type="SUPFAM" id="SSF56436">
    <property type="entry name" value="C-type lectin-like"/>
    <property type="match status" value="2"/>
</dbReference>
<evidence type="ECO:0000259" key="3">
    <source>
        <dbReference type="PROSITE" id="PS50041"/>
    </source>
</evidence>
<keyword evidence="6" id="KW-1185">Reference proteome</keyword>
<dbReference type="InterPro" id="IPR001304">
    <property type="entry name" value="C-type_lectin-like"/>
</dbReference>
<proteinExistence type="evidence at transcript level"/>
<feature type="domain" description="C-type lectin" evidence="3">
    <location>
        <begin position="181"/>
        <end position="306"/>
    </location>
</feature>
<dbReference type="SMR" id="A0A811X550"/>
<evidence type="ECO:0000313" key="5">
    <source>
        <dbReference type="EMBL" id="QSH48558.1"/>
    </source>
</evidence>
<evidence type="ECO:0000256" key="2">
    <source>
        <dbReference type="SAM" id="SignalP"/>
    </source>
</evidence>
<reference evidence="5" key="1">
    <citation type="submission" date="2020-03" db="EMBL/GenBank/DDBJ databases">
        <authorList>
            <person name="Li J."/>
            <person name="Xia X."/>
        </authorList>
    </citation>
    <scope>NUCLEOTIDE SEQUENCE</scope>
</reference>
<gene>
    <name evidence="5" type="primary">IML</name>
    <name evidence="4" type="ORF">PLXY2_LOCUS5396</name>
</gene>
<evidence type="ECO:0000313" key="6">
    <source>
        <dbReference type="Proteomes" id="UP000653454"/>
    </source>
</evidence>
<feature type="domain" description="C-type lectin" evidence="3">
    <location>
        <begin position="44"/>
        <end position="157"/>
    </location>
</feature>
<dbReference type="InterPro" id="IPR016187">
    <property type="entry name" value="CTDL_fold"/>
</dbReference>
<dbReference type="InterPro" id="IPR016186">
    <property type="entry name" value="C-type_lectin-like/link_sf"/>
</dbReference>
<dbReference type="PROSITE" id="PS50041">
    <property type="entry name" value="C_TYPE_LECTIN_2"/>
    <property type="match status" value="2"/>
</dbReference>